<keyword evidence="5 12" id="KW-0963">Cytoplasm</keyword>
<dbReference type="InterPro" id="IPR002220">
    <property type="entry name" value="DapA-like"/>
</dbReference>
<sequence length="294" mass="31865">MITGSIVALATPMKVNGDIDWEALRRLVHFHLDNGTDAIVAAGTTGEPTTMSFAEHFDVIRTVVEEVNGRIPVIAGTGSNNTTEAVELARYASEVGADCCLTVAPYYNKPTQEGLYRHFKAIAESSDLPVILYNVPGRTCSDIYNETVLRLADVDKIIGLKDATGNLERAEDLIARLEGSGFMLYSGDDATACDFMLMGGHGDISVTANVAPRAMHDLCSAAVARNADKAHQINTRLMPLHTNLGIESNPIPVKWALYRMGHIEPGIRLPLTWLSEKYHSTVSEALQLAGLIDD</sequence>
<evidence type="ECO:0000256" key="5">
    <source>
        <dbReference type="ARBA" id="ARBA00022490"/>
    </source>
</evidence>
<dbReference type="GO" id="GO:0019877">
    <property type="term" value="P:diaminopimelate biosynthetic process"/>
    <property type="evidence" value="ECO:0007669"/>
    <property type="project" value="UniProtKB-UniRule"/>
</dbReference>
<dbReference type="Gene3D" id="3.20.20.70">
    <property type="entry name" value="Aldolase class I"/>
    <property type="match status" value="1"/>
</dbReference>
<dbReference type="OrthoDB" id="9782828at2"/>
<evidence type="ECO:0000256" key="7">
    <source>
        <dbReference type="ARBA" id="ARBA00022915"/>
    </source>
</evidence>
<dbReference type="RefSeq" id="WP_089712103.1">
    <property type="nucleotide sequence ID" value="NZ_FOBC01000007.1"/>
</dbReference>
<evidence type="ECO:0000256" key="13">
    <source>
        <dbReference type="PIRNR" id="PIRNR001365"/>
    </source>
</evidence>
<feature type="binding site" evidence="12 15">
    <location>
        <position position="45"/>
    </location>
    <ligand>
        <name>pyruvate</name>
        <dbReference type="ChEBI" id="CHEBI:15361"/>
    </ligand>
</feature>
<evidence type="ECO:0000256" key="11">
    <source>
        <dbReference type="ARBA" id="ARBA00047836"/>
    </source>
</evidence>
<comment type="subcellular location">
    <subcellularLocation>
        <location evidence="12">Cytoplasm</location>
    </subcellularLocation>
</comment>
<evidence type="ECO:0000256" key="10">
    <source>
        <dbReference type="ARBA" id="ARBA00023270"/>
    </source>
</evidence>
<accession>A0A1H7MUX6</accession>
<evidence type="ECO:0000256" key="6">
    <source>
        <dbReference type="ARBA" id="ARBA00022605"/>
    </source>
</evidence>
<dbReference type="EMBL" id="FOBC01000007">
    <property type="protein sequence ID" value="SEL15013.1"/>
    <property type="molecule type" value="Genomic_DNA"/>
</dbReference>
<dbReference type="PANTHER" id="PTHR12128">
    <property type="entry name" value="DIHYDRODIPICOLINATE SYNTHASE"/>
    <property type="match status" value="1"/>
</dbReference>
<feature type="site" description="Part of a proton relay during catalysis" evidence="12">
    <location>
        <position position="107"/>
    </location>
</feature>
<keyword evidence="6 12" id="KW-0028">Amino-acid biosynthesis</keyword>
<protein>
    <recommendedName>
        <fullName evidence="4 12">4-hydroxy-tetrahydrodipicolinate synthase</fullName>
        <shortName evidence="12">HTPA synthase</shortName>
        <ecNumber evidence="4 12">4.3.3.7</ecNumber>
    </recommendedName>
</protein>
<comment type="catalytic activity">
    <reaction evidence="11 12">
        <text>L-aspartate 4-semialdehyde + pyruvate = (2S,4S)-4-hydroxy-2,3,4,5-tetrahydrodipicolinate + H2O + H(+)</text>
        <dbReference type="Rhea" id="RHEA:34171"/>
        <dbReference type="ChEBI" id="CHEBI:15361"/>
        <dbReference type="ChEBI" id="CHEBI:15377"/>
        <dbReference type="ChEBI" id="CHEBI:15378"/>
        <dbReference type="ChEBI" id="CHEBI:67139"/>
        <dbReference type="ChEBI" id="CHEBI:537519"/>
        <dbReference type="EC" id="4.3.3.7"/>
    </reaction>
</comment>
<dbReference type="UniPathway" id="UPA00034">
    <property type="reaction ID" value="UER00017"/>
</dbReference>
<evidence type="ECO:0000256" key="3">
    <source>
        <dbReference type="ARBA" id="ARBA00007592"/>
    </source>
</evidence>
<dbReference type="STRING" id="650850.SAMN04488129_10779"/>
<proteinExistence type="inferred from homology"/>
<keyword evidence="8 12" id="KW-0457">Lysine biosynthesis</keyword>
<evidence type="ECO:0000256" key="15">
    <source>
        <dbReference type="PIRSR" id="PIRSR001365-2"/>
    </source>
</evidence>
<dbReference type="AlphaFoldDB" id="A0A1H7MUX6"/>
<comment type="similarity">
    <text evidence="3 12 13">Belongs to the DapA family.</text>
</comment>
<keyword evidence="10 12" id="KW-0704">Schiff base</keyword>
<dbReference type="PIRSF" id="PIRSF001365">
    <property type="entry name" value="DHDPS"/>
    <property type="match status" value="1"/>
</dbReference>
<comment type="caution">
    <text evidence="12">Was originally thought to be a dihydrodipicolinate synthase (DHDPS), catalyzing the condensation of (S)-aspartate-beta-semialdehyde [(S)-ASA] and pyruvate to dihydrodipicolinate (DHDP). However, it was shown in E.coli that the product of the enzymatic reaction is not dihydrodipicolinate but in fact (4S)-4-hydroxy-2,3,4,5-tetrahydro-(2S)-dipicolinic acid (HTPA), and that the consecutive dehydration reaction leading to DHDP is not spontaneous but catalyzed by DapB.</text>
</comment>
<comment type="pathway">
    <text evidence="2 12">Amino-acid biosynthesis; L-lysine biosynthesis via DAP pathway; (S)-tetrahydrodipicolinate from L-aspartate: step 3/4.</text>
</comment>
<organism evidence="16 17">
    <name type="scientific">Halomonas daqiaonensis</name>
    <dbReference type="NCBI Taxonomy" id="650850"/>
    <lineage>
        <taxon>Bacteria</taxon>
        <taxon>Pseudomonadati</taxon>
        <taxon>Pseudomonadota</taxon>
        <taxon>Gammaproteobacteria</taxon>
        <taxon>Oceanospirillales</taxon>
        <taxon>Halomonadaceae</taxon>
        <taxon>Halomonas</taxon>
    </lineage>
</organism>
<evidence type="ECO:0000256" key="8">
    <source>
        <dbReference type="ARBA" id="ARBA00023154"/>
    </source>
</evidence>
<dbReference type="InterPro" id="IPR020625">
    <property type="entry name" value="Schiff_base-form_aldolases_AS"/>
</dbReference>
<gene>
    <name evidence="12" type="primary">dapA</name>
    <name evidence="16" type="ORF">SAMN04488129_10779</name>
</gene>
<evidence type="ECO:0000256" key="9">
    <source>
        <dbReference type="ARBA" id="ARBA00023239"/>
    </source>
</evidence>
<evidence type="ECO:0000256" key="4">
    <source>
        <dbReference type="ARBA" id="ARBA00012086"/>
    </source>
</evidence>
<comment type="function">
    <text evidence="1 12">Catalyzes the condensation of (S)-aspartate-beta-semialdehyde [(S)-ASA] and pyruvate to 4-hydroxy-tetrahydrodipicolinate (HTPA).</text>
</comment>
<dbReference type="EC" id="4.3.3.7" evidence="4 12"/>
<evidence type="ECO:0000256" key="14">
    <source>
        <dbReference type="PIRSR" id="PIRSR001365-1"/>
    </source>
</evidence>
<evidence type="ECO:0000256" key="2">
    <source>
        <dbReference type="ARBA" id="ARBA00005120"/>
    </source>
</evidence>
<comment type="subunit">
    <text evidence="12">Homotetramer; dimer of dimers.</text>
</comment>
<keyword evidence="9 12" id="KW-0456">Lyase</keyword>
<dbReference type="Pfam" id="PF00701">
    <property type="entry name" value="DHDPS"/>
    <property type="match status" value="1"/>
</dbReference>
<dbReference type="PRINTS" id="PR00146">
    <property type="entry name" value="DHPICSNTHASE"/>
</dbReference>
<dbReference type="HAMAP" id="MF_00418">
    <property type="entry name" value="DapA"/>
    <property type="match status" value="1"/>
</dbReference>
<dbReference type="InterPro" id="IPR005263">
    <property type="entry name" value="DapA"/>
</dbReference>
<dbReference type="GO" id="GO:0008840">
    <property type="term" value="F:4-hydroxy-tetrahydrodipicolinate synthase activity"/>
    <property type="evidence" value="ECO:0007669"/>
    <property type="project" value="UniProtKB-UniRule"/>
</dbReference>
<keyword evidence="7 12" id="KW-0220">Diaminopimelate biosynthesis</keyword>
<dbReference type="PROSITE" id="PS00666">
    <property type="entry name" value="DHDPS_2"/>
    <property type="match status" value="1"/>
</dbReference>
<dbReference type="CDD" id="cd00950">
    <property type="entry name" value="DHDPS"/>
    <property type="match status" value="1"/>
</dbReference>
<feature type="site" description="Part of a proton relay during catalysis" evidence="12">
    <location>
        <position position="44"/>
    </location>
</feature>
<feature type="binding site" evidence="12 15">
    <location>
        <position position="204"/>
    </location>
    <ligand>
        <name>pyruvate</name>
        <dbReference type="ChEBI" id="CHEBI:15361"/>
    </ligand>
</feature>
<feature type="active site" description="Schiff-base intermediate with substrate" evidence="12 14">
    <location>
        <position position="161"/>
    </location>
</feature>
<evidence type="ECO:0000256" key="12">
    <source>
        <dbReference type="HAMAP-Rule" id="MF_00418"/>
    </source>
</evidence>
<name>A0A1H7MUX6_9GAMM</name>
<dbReference type="NCBIfam" id="TIGR00674">
    <property type="entry name" value="dapA"/>
    <property type="match status" value="1"/>
</dbReference>
<evidence type="ECO:0000313" key="16">
    <source>
        <dbReference type="EMBL" id="SEL15013.1"/>
    </source>
</evidence>
<dbReference type="InterPro" id="IPR013785">
    <property type="entry name" value="Aldolase_TIM"/>
</dbReference>
<feature type="active site" description="Proton donor/acceptor" evidence="12 14">
    <location>
        <position position="133"/>
    </location>
</feature>
<dbReference type="SUPFAM" id="SSF51569">
    <property type="entry name" value="Aldolase"/>
    <property type="match status" value="1"/>
</dbReference>
<evidence type="ECO:0000313" key="17">
    <source>
        <dbReference type="Proteomes" id="UP000198807"/>
    </source>
</evidence>
<evidence type="ECO:0000256" key="1">
    <source>
        <dbReference type="ARBA" id="ARBA00003294"/>
    </source>
</evidence>
<dbReference type="GO" id="GO:0005829">
    <property type="term" value="C:cytosol"/>
    <property type="evidence" value="ECO:0007669"/>
    <property type="project" value="TreeGrafter"/>
</dbReference>
<dbReference type="PANTHER" id="PTHR12128:SF66">
    <property type="entry name" value="4-HYDROXY-2-OXOGLUTARATE ALDOLASE, MITOCHONDRIAL"/>
    <property type="match status" value="1"/>
</dbReference>
<dbReference type="Proteomes" id="UP000198807">
    <property type="component" value="Unassembled WGS sequence"/>
</dbReference>
<dbReference type="SMART" id="SM01130">
    <property type="entry name" value="DHDPS"/>
    <property type="match status" value="1"/>
</dbReference>
<keyword evidence="17" id="KW-1185">Reference proteome</keyword>
<reference evidence="17" key="1">
    <citation type="submission" date="2016-10" db="EMBL/GenBank/DDBJ databases">
        <authorList>
            <person name="Varghese N."/>
            <person name="Submissions S."/>
        </authorList>
    </citation>
    <scope>NUCLEOTIDE SEQUENCE [LARGE SCALE GENOMIC DNA]</scope>
    <source>
        <strain evidence="17">CGMCC 1.9150</strain>
    </source>
</reference>
<dbReference type="GO" id="GO:0009089">
    <property type="term" value="P:lysine biosynthetic process via diaminopimelate"/>
    <property type="evidence" value="ECO:0007669"/>
    <property type="project" value="UniProtKB-UniRule"/>
</dbReference>